<evidence type="ECO:0000313" key="4">
    <source>
        <dbReference type="Proteomes" id="UP001189429"/>
    </source>
</evidence>
<dbReference type="SMART" id="SM00302">
    <property type="entry name" value="GED"/>
    <property type="match status" value="1"/>
</dbReference>
<name>A0ABN9W4I1_9DINO</name>
<reference evidence="3" key="1">
    <citation type="submission" date="2023-10" db="EMBL/GenBank/DDBJ databases">
        <authorList>
            <person name="Chen Y."/>
            <person name="Shah S."/>
            <person name="Dougan E. K."/>
            <person name="Thang M."/>
            <person name="Chan C."/>
        </authorList>
    </citation>
    <scope>NUCLEOTIDE SEQUENCE [LARGE SCALE GENOMIC DNA]</scope>
</reference>
<feature type="domain" description="GED" evidence="2">
    <location>
        <begin position="108"/>
        <end position="199"/>
    </location>
</feature>
<gene>
    <name evidence="3" type="ORF">PCOR1329_LOCUS62958</name>
</gene>
<dbReference type="PANTHER" id="PTHR11566:SF233">
    <property type="entry name" value="CHROMOSOME UNDETERMINED SCAFFOLD_59, WHOLE GENOME SHOTGUN SEQUENCE"/>
    <property type="match status" value="1"/>
</dbReference>
<dbReference type="InterPro" id="IPR022812">
    <property type="entry name" value="Dynamin"/>
</dbReference>
<proteinExistence type="predicted"/>
<evidence type="ECO:0000313" key="3">
    <source>
        <dbReference type="EMBL" id="CAK0879561.1"/>
    </source>
</evidence>
<evidence type="ECO:0000259" key="2">
    <source>
        <dbReference type="PROSITE" id="PS51388"/>
    </source>
</evidence>
<keyword evidence="4" id="KW-1185">Reference proteome</keyword>
<dbReference type="PANTHER" id="PTHR11566">
    <property type="entry name" value="DYNAMIN"/>
    <property type="match status" value="1"/>
</dbReference>
<dbReference type="PROSITE" id="PS51388">
    <property type="entry name" value="GED"/>
    <property type="match status" value="1"/>
</dbReference>
<comment type="caution">
    <text evidence="3">The sequence shown here is derived from an EMBL/GenBank/DDBJ whole genome shotgun (WGS) entry which is preliminary data.</text>
</comment>
<dbReference type="InterPro" id="IPR003130">
    <property type="entry name" value="GED"/>
</dbReference>
<protein>
    <recommendedName>
        <fullName evidence="2">GED domain-containing protein</fullName>
    </recommendedName>
</protein>
<feature type="compositionally biased region" description="Low complexity" evidence="1">
    <location>
        <begin position="257"/>
        <end position="274"/>
    </location>
</feature>
<accession>A0ABN9W4I1</accession>
<feature type="compositionally biased region" description="Low complexity" evidence="1">
    <location>
        <begin position="308"/>
        <end position="320"/>
    </location>
</feature>
<feature type="compositionally biased region" description="Low complexity" evidence="1">
    <location>
        <begin position="211"/>
        <end position="239"/>
    </location>
</feature>
<dbReference type="EMBL" id="CAUYUJ010017972">
    <property type="protein sequence ID" value="CAK0879561.1"/>
    <property type="molecule type" value="Genomic_DNA"/>
</dbReference>
<dbReference type="Pfam" id="PF02212">
    <property type="entry name" value="GED"/>
    <property type="match status" value="1"/>
</dbReference>
<dbReference type="Gene3D" id="1.20.120.1240">
    <property type="entry name" value="Dynamin, middle domain"/>
    <property type="match status" value="1"/>
</dbReference>
<dbReference type="Proteomes" id="UP001189429">
    <property type="component" value="Unassembled WGS sequence"/>
</dbReference>
<dbReference type="InterPro" id="IPR020850">
    <property type="entry name" value="GED_dom"/>
</dbReference>
<sequence>MTQNIIQEQKDAARVIVEQQVASYTGYLFTNDSDYLTSHGSMEPMYKADQQKTAPAPEEEKKEPGQVERMAQQVKDQSKAAYQGVSGLLQGQGQEQKRRSARYSGPFVQEIRKRLDSYLAITVRNVRDSIPKAIGFYLVRGVQDKLQFELLNALNKKDRISELLGEPPHIMEERKVLMQQLQVLQRASGVLTRDPTLAAIAFEAEEEEEQQQQQAPARRPAPAAAGPGATAAAAQRPAPVISSATPSVPAAGGVSRALGASGQPGAGAPALPASTGVPRPSPAPAVGGGGLFGAPAAPAARGGGGLFDDGAPAAKKAPGATKNPLFGE</sequence>
<feature type="region of interest" description="Disordered" evidence="1">
    <location>
        <begin position="205"/>
        <end position="328"/>
    </location>
</feature>
<organism evidence="3 4">
    <name type="scientific">Prorocentrum cordatum</name>
    <dbReference type="NCBI Taxonomy" id="2364126"/>
    <lineage>
        <taxon>Eukaryota</taxon>
        <taxon>Sar</taxon>
        <taxon>Alveolata</taxon>
        <taxon>Dinophyceae</taxon>
        <taxon>Prorocentrales</taxon>
        <taxon>Prorocentraceae</taxon>
        <taxon>Prorocentrum</taxon>
    </lineage>
</organism>
<evidence type="ECO:0000256" key="1">
    <source>
        <dbReference type="SAM" id="MobiDB-lite"/>
    </source>
</evidence>